<sequence length="90" mass="9803">MGADPLYSSLKSNLCQRRTQLGLPLNNQIGVPAKNSSRVYPEGPGPSEDLKPCLPVLSIVHTTSHARQRTHTAPNYHNNIHGTFTDVNAT</sequence>
<keyword evidence="3" id="KW-1185">Reference proteome</keyword>
<feature type="compositionally biased region" description="Polar residues" evidence="1">
    <location>
        <begin position="71"/>
        <end position="90"/>
    </location>
</feature>
<evidence type="ECO:0000313" key="2">
    <source>
        <dbReference type="EMBL" id="KAJ9174875.1"/>
    </source>
</evidence>
<feature type="region of interest" description="Disordered" evidence="1">
    <location>
        <begin position="64"/>
        <end position="90"/>
    </location>
</feature>
<accession>A0ABQ9M609</accession>
<proteinExistence type="predicted"/>
<reference evidence="2 3" key="1">
    <citation type="journal article" date="2023" name="Plant Biotechnol. J.">
        <title>Chromosome-level wild Hevea brasiliensis genome provides new tools for genomic-assisted breeding and valuable loci to elevate rubber yield.</title>
        <authorList>
            <person name="Cheng H."/>
            <person name="Song X."/>
            <person name="Hu Y."/>
            <person name="Wu T."/>
            <person name="Yang Q."/>
            <person name="An Z."/>
            <person name="Feng S."/>
            <person name="Deng Z."/>
            <person name="Wu W."/>
            <person name="Zeng X."/>
            <person name="Tu M."/>
            <person name="Wang X."/>
            <person name="Huang H."/>
        </authorList>
    </citation>
    <scope>NUCLEOTIDE SEQUENCE [LARGE SCALE GENOMIC DNA]</scope>
    <source>
        <strain evidence="2">MT/VB/25A 57/8</strain>
    </source>
</reference>
<evidence type="ECO:0000313" key="3">
    <source>
        <dbReference type="Proteomes" id="UP001174677"/>
    </source>
</evidence>
<feature type="compositionally biased region" description="Polar residues" evidence="1">
    <location>
        <begin position="26"/>
        <end position="38"/>
    </location>
</feature>
<feature type="region of interest" description="Disordered" evidence="1">
    <location>
        <begin position="26"/>
        <end position="51"/>
    </location>
</feature>
<dbReference type="EMBL" id="JARPOI010000008">
    <property type="protein sequence ID" value="KAJ9174875.1"/>
    <property type="molecule type" value="Genomic_DNA"/>
</dbReference>
<name>A0ABQ9M609_HEVBR</name>
<protein>
    <submittedName>
        <fullName evidence="2">Uncharacterized protein</fullName>
    </submittedName>
</protein>
<organism evidence="2 3">
    <name type="scientific">Hevea brasiliensis</name>
    <name type="common">Para rubber tree</name>
    <name type="synonym">Siphonia brasiliensis</name>
    <dbReference type="NCBI Taxonomy" id="3981"/>
    <lineage>
        <taxon>Eukaryota</taxon>
        <taxon>Viridiplantae</taxon>
        <taxon>Streptophyta</taxon>
        <taxon>Embryophyta</taxon>
        <taxon>Tracheophyta</taxon>
        <taxon>Spermatophyta</taxon>
        <taxon>Magnoliopsida</taxon>
        <taxon>eudicotyledons</taxon>
        <taxon>Gunneridae</taxon>
        <taxon>Pentapetalae</taxon>
        <taxon>rosids</taxon>
        <taxon>fabids</taxon>
        <taxon>Malpighiales</taxon>
        <taxon>Euphorbiaceae</taxon>
        <taxon>Crotonoideae</taxon>
        <taxon>Micrandreae</taxon>
        <taxon>Hevea</taxon>
    </lineage>
</organism>
<dbReference type="Proteomes" id="UP001174677">
    <property type="component" value="Chromosome 8"/>
</dbReference>
<evidence type="ECO:0000256" key="1">
    <source>
        <dbReference type="SAM" id="MobiDB-lite"/>
    </source>
</evidence>
<comment type="caution">
    <text evidence="2">The sequence shown here is derived from an EMBL/GenBank/DDBJ whole genome shotgun (WGS) entry which is preliminary data.</text>
</comment>
<gene>
    <name evidence="2" type="ORF">P3X46_013475</name>
</gene>